<keyword evidence="8" id="KW-0234">DNA repair</keyword>
<comment type="cofactor">
    <cofactor evidence="2">
        <name>Mg(2+)</name>
        <dbReference type="ChEBI" id="CHEBI:18420"/>
    </cofactor>
</comment>
<evidence type="ECO:0000256" key="7">
    <source>
        <dbReference type="ARBA" id="ARBA00022842"/>
    </source>
</evidence>
<keyword evidence="5" id="KW-0227">DNA damage</keyword>
<accession>A0A6M7U3S3</accession>
<evidence type="ECO:0000256" key="6">
    <source>
        <dbReference type="ARBA" id="ARBA00022801"/>
    </source>
</evidence>
<evidence type="ECO:0000256" key="3">
    <source>
        <dbReference type="ARBA" id="ARBA00022722"/>
    </source>
</evidence>
<proteinExistence type="predicted"/>
<comment type="cofactor">
    <cofactor evidence="1">
        <name>Mn(2+)</name>
        <dbReference type="ChEBI" id="CHEBI:29035"/>
    </cofactor>
</comment>
<protein>
    <submittedName>
        <fullName evidence="9">Uncharacterized protein</fullName>
    </submittedName>
</protein>
<keyword evidence="4" id="KW-0479">Metal-binding</keyword>
<comment type="caution">
    <text evidence="9">The sequence shown here is derived from an EMBL/GenBank/DDBJ whole genome shotgun (WGS) entry which is preliminary data.</text>
</comment>
<keyword evidence="7" id="KW-0460">Magnesium</keyword>
<evidence type="ECO:0000256" key="2">
    <source>
        <dbReference type="ARBA" id="ARBA00001946"/>
    </source>
</evidence>
<evidence type="ECO:0000256" key="4">
    <source>
        <dbReference type="ARBA" id="ARBA00022723"/>
    </source>
</evidence>
<dbReference type="GO" id="GO:0046872">
    <property type="term" value="F:metal ion binding"/>
    <property type="evidence" value="ECO:0007669"/>
    <property type="project" value="UniProtKB-KW"/>
</dbReference>
<evidence type="ECO:0000313" key="9">
    <source>
        <dbReference type="EMBL" id="OBQ62213.1"/>
    </source>
</evidence>
<dbReference type="InterPro" id="IPR005135">
    <property type="entry name" value="Endo/exonuclease/phosphatase"/>
</dbReference>
<dbReference type="InterPro" id="IPR051547">
    <property type="entry name" value="TDP2-like"/>
</dbReference>
<dbReference type="GO" id="GO:0004518">
    <property type="term" value="F:nuclease activity"/>
    <property type="evidence" value="ECO:0007669"/>
    <property type="project" value="UniProtKB-KW"/>
</dbReference>
<dbReference type="GO" id="GO:0016787">
    <property type="term" value="F:hydrolase activity"/>
    <property type="evidence" value="ECO:0007669"/>
    <property type="project" value="UniProtKB-KW"/>
</dbReference>
<dbReference type="SUPFAM" id="SSF56219">
    <property type="entry name" value="DNase I-like"/>
    <property type="match status" value="1"/>
</dbReference>
<keyword evidence="6" id="KW-0378">Hydrolase</keyword>
<dbReference type="PANTHER" id="PTHR15822">
    <property type="entry name" value="TRAF AND TNF RECEPTOR-ASSOCIATED PROTEIN"/>
    <property type="match status" value="1"/>
</dbReference>
<dbReference type="Pfam" id="PF03372">
    <property type="entry name" value="Exo_endo_phos"/>
    <property type="match status" value="1"/>
</dbReference>
<dbReference type="EMBL" id="LYTK01000020">
    <property type="protein sequence ID" value="OBQ62213.1"/>
    <property type="molecule type" value="Genomic_DNA"/>
</dbReference>
<name>A0A6M7U3S3_RHILI</name>
<organism evidence="9 10">
    <name type="scientific">Rhizobium loti</name>
    <name type="common">Mesorhizobium loti</name>
    <dbReference type="NCBI Taxonomy" id="381"/>
    <lineage>
        <taxon>Bacteria</taxon>
        <taxon>Pseudomonadati</taxon>
        <taxon>Pseudomonadota</taxon>
        <taxon>Alphaproteobacteria</taxon>
        <taxon>Hyphomicrobiales</taxon>
        <taxon>Phyllobacteriaceae</taxon>
        <taxon>Mesorhizobium</taxon>
    </lineage>
</organism>
<sequence length="280" mass="30961">MPSRVVRVLTFNVWNNQGDARRTEMINREIIRLQPDLISLQEVIRTHEDNQLGRLLAGLDFSVTHQTDLQRYTPPFLEKYGGAAIASRWPHKCLEVIDGRTSGVNDVPWATLAASVAIPDLGDLLFIGTTSAWRLNAEIARERQALGVTDLDARHRTTLPSVIAGDFNSSPDAASIRYLTGLQSLEGRSAHYHDAWATAGEGEGLTWTTLNPNAADVIEQIVGQLRHGRRIDYIFLGGWDAHPRAKAKVVDIKLAFDKPIDGLWLSDHFGVLADIEISAA</sequence>
<evidence type="ECO:0000313" key="10">
    <source>
        <dbReference type="Proteomes" id="UP000093737"/>
    </source>
</evidence>
<reference evidence="9 10" key="1">
    <citation type="submission" date="2016-05" db="EMBL/GenBank/DDBJ databases">
        <authorList>
            <person name="Ramsay J.P."/>
        </authorList>
    </citation>
    <scope>NUCLEOTIDE SEQUENCE [LARGE SCALE GENOMIC DNA]</scope>
    <source>
        <strain evidence="9 10">NZP2042</strain>
    </source>
</reference>
<dbReference type="GO" id="GO:0006281">
    <property type="term" value="P:DNA repair"/>
    <property type="evidence" value="ECO:0007669"/>
    <property type="project" value="UniProtKB-KW"/>
</dbReference>
<evidence type="ECO:0000256" key="1">
    <source>
        <dbReference type="ARBA" id="ARBA00001936"/>
    </source>
</evidence>
<evidence type="ECO:0000256" key="5">
    <source>
        <dbReference type="ARBA" id="ARBA00022763"/>
    </source>
</evidence>
<evidence type="ECO:0000256" key="8">
    <source>
        <dbReference type="ARBA" id="ARBA00023204"/>
    </source>
</evidence>
<dbReference type="Gene3D" id="3.60.10.10">
    <property type="entry name" value="Endonuclease/exonuclease/phosphatase"/>
    <property type="match status" value="1"/>
</dbReference>
<dbReference type="AlphaFoldDB" id="A0A6M7U3S3"/>
<dbReference type="Proteomes" id="UP000093737">
    <property type="component" value="Unassembled WGS sequence"/>
</dbReference>
<dbReference type="InterPro" id="IPR036691">
    <property type="entry name" value="Endo/exonu/phosph_ase_sf"/>
</dbReference>
<keyword evidence="3" id="KW-0540">Nuclease</keyword>
<dbReference type="PANTHER" id="PTHR15822:SF4">
    <property type="entry name" value="TYROSYL-DNA PHOSPHODIESTERASE 2"/>
    <property type="match status" value="1"/>
</dbReference>
<gene>
    <name evidence="9" type="ORF">A8145_21385</name>
</gene>